<evidence type="ECO:0000256" key="1">
    <source>
        <dbReference type="SAM" id="Phobius"/>
    </source>
</evidence>
<keyword evidence="1" id="KW-0472">Membrane</keyword>
<protein>
    <submittedName>
        <fullName evidence="2">Uncharacterized protein</fullName>
    </submittedName>
</protein>
<proteinExistence type="predicted"/>
<keyword evidence="1" id="KW-0812">Transmembrane</keyword>
<reference evidence="2 3" key="1">
    <citation type="journal article" date="2021" name="Int. J. Syst. Evol. Microbiol.">
        <title>Clostridium zeae sp. nov., isolated from corn silage.</title>
        <authorList>
            <person name="Kobayashi H."/>
            <person name="Tanizawa Y."/>
            <person name="Yagura M."/>
            <person name="Sakamoto M."/>
            <person name="Ohkuma M."/>
            <person name="Tohno M."/>
        </authorList>
    </citation>
    <scope>NUCLEOTIDE SEQUENCE [LARGE SCALE GENOMIC DNA]</scope>
    <source>
        <strain evidence="2 3">CSC2</strain>
    </source>
</reference>
<sequence>MKISKKNISGIIEWSIAIVLVIICYKYSFLSYGSFSPLKAHELSERTFHYGPSKVVKTIDIDEGKIYLCRYKDWFSADTVNKEIIKWYPGDGVGGTPIDSSKQVSYSWSGSGTKNNEMFMKVYGYVSDPKITTILIEGEDKISVPKYQLDESRMFIFNWNEDNKQNKTKYLVGFDKQGKVIYKEELTGL</sequence>
<organism evidence="2 3">
    <name type="scientific">Clostridium zeae</name>
    <dbReference type="NCBI Taxonomy" id="2759022"/>
    <lineage>
        <taxon>Bacteria</taxon>
        <taxon>Bacillati</taxon>
        <taxon>Bacillota</taxon>
        <taxon>Clostridia</taxon>
        <taxon>Eubacteriales</taxon>
        <taxon>Clostridiaceae</taxon>
        <taxon>Clostridium</taxon>
    </lineage>
</organism>
<keyword evidence="1" id="KW-1133">Transmembrane helix</keyword>
<dbReference type="EMBL" id="BMBA01000001">
    <property type="protein sequence ID" value="GFZ30284.1"/>
    <property type="molecule type" value="Genomic_DNA"/>
</dbReference>
<evidence type="ECO:0000313" key="3">
    <source>
        <dbReference type="Proteomes" id="UP000663802"/>
    </source>
</evidence>
<evidence type="ECO:0000313" key="2">
    <source>
        <dbReference type="EMBL" id="GFZ30284.1"/>
    </source>
</evidence>
<comment type="caution">
    <text evidence="2">The sequence shown here is derived from an EMBL/GenBank/DDBJ whole genome shotgun (WGS) entry which is preliminary data.</text>
</comment>
<dbReference type="Proteomes" id="UP000663802">
    <property type="component" value="Unassembled WGS sequence"/>
</dbReference>
<name>A0ABQ1E6B3_9CLOT</name>
<feature type="transmembrane region" description="Helical" evidence="1">
    <location>
        <begin position="12"/>
        <end position="30"/>
    </location>
</feature>
<accession>A0ABQ1E6B3</accession>
<gene>
    <name evidence="2" type="ORF">CSC2_08100</name>
</gene>
<dbReference type="RefSeq" id="WP_206868265.1">
    <property type="nucleotide sequence ID" value="NZ_BMBA01000001.1"/>
</dbReference>
<keyword evidence="3" id="KW-1185">Reference proteome</keyword>